<keyword evidence="4" id="KW-1185">Reference proteome</keyword>
<reference evidence="3" key="2">
    <citation type="submission" date="2017-04" db="EMBL/GenBank/DDBJ databases">
        <title>Chromosome sequence assembly and comparative analysis of secretomes of two biotypes provide further insight into genetic mechanisms of parasitism and adaptative evolution of Pochonia chlamydosporia.</title>
        <authorList>
            <person name="Lin R."/>
            <person name="Shen B."/>
            <person name="Qin F."/>
            <person name="Cheng X."/>
            <person name="Xie B."/>
        </authorList>
    </citation>
    <scope>NUCLEOTIDE SEQUENCE</scope>
    <source>
        <strain evidence="3">170</strain>
    </source>
</reference>
<sequence>MLSHYHVSSGRLQLNSKQRASSPVDDRRDNPTKRSRTTVKPKKAVKNLGTCSMDKKQIGDSVKAALALSKYALNRTLQMDTAFFRAFFIDNKALANPLQITPAEFDDATPVVVVDVGHHQAGELLGVSKVKGGNRFARTYLAAMCVVFYPDKGIAKLWLSV</sequence>
<dbReference type="KEGG" id="pchm:VFPPC_18630"/>
<gene>
    <name evidence="3" type="ORF">VFPPC_18630</name>
    <name evidence="2" type="ORF">VFPPC_18652</name>
</gene>
<reference evidence="3 4" key="1">
    <citation type="journal article" date="2016" name="PLoS Pathog.">
        <title>Biosynthesis of antibiotic leucinostatins in bio-control fungus Purpureocillium lilacinum and their inhibition on phytophthora revealed by genome mining.</title>
        <authorList>
            <person name="Wang G."/>
            <person name="Liu Z."/>
            <person name="Lin R."/>
            <person name="Li E."/>
            <person name="Mao Z."/>
            <person name="Ling J."/>
            <person name="Yang Y."/>
            <person name="Yin W.B."/>
            <person name="Xie B."/>
        </authorList>
    </citation>
    <scope>NUCLEOTIDE SEQUENCE [LARGE SCALE GENOMIC DNA]</scope>
    <source>
        <strain evidence="3">170</strain>
    </source>
</reference>
<accession>A0A219ANV7</accession>
<evidence type="ECO:0000256" key="1">
    <source>
        <dbReference type="SAM" id="MobiDB-lite"/>
    </source>
</evidence>
<feature type="region of interest" description="Disordered" evidence="1">
    <location>
        <begin position="1"/>
        <end position="41"/>
    </location>
</feature>
<dbReference type="GO" id="GO:0003964">
    <property type="term" value="F:RNA-directed DNA polymerase activity"/>
    <property type="evidence" value="ECO:0007669"/>
    <property type="project" value="UniProtKB-KW"/>
</dbReference>
<dbReference type="EMBL" id="LSBJ02000033">
    <property type="protein sequence ID" value="OWT42242.1"/>
    <property type="molecule type" value="Genomic_DNA"/>
</dbReference>
<evidence type="ECO:0000313" key="4">
    <source>
        <dbReference type="Proteomes" id="UP000078397"/>
    </source>
</evidence>
<dbReference type="Proteomes" id="UP000078397">
    <property type="component" value="Unassembled WGS sequence"/>
</dbReference>
<protein>
    <submittedName>
        <fullName evidence="3">Reverse transcriptase, RNaseH</fullName>
    </submittedName>
</protein>
<dbReference type="EMBL" id="LSBJ02000041">
    <property type="protein sequence ID" value="OWT42226.1"/>
    <property type="molecule type" value="Genomic_DNA"/>
</dbReference>
<proteinExistence type="predicted"/>
<dbReference type="GeneID" id="33937342"/>
<dbReference type="RefSeq" id="XP_022284787.1">
    <property type="nucleotide sequence ID" value="XM_022430214.1"/>
</dbReference>
<dbReference type="AlphaFoldDB" id="A0A219ANV7"/>
<keyword evidence="3" id="KW-0808">Transferase</keyword>
<evidence type="ECO:0000313" key="2">
    <source>
        <dbReference type="EMBL" id="OWT42226.1"/>
    </source>
</evidence>
<organism evidence="3 4">
    <name type="scientific">Pochonia chlamydosporia 170</name>
    <dbReference type="NCBI Taxonomy" id="1380566"/>
    <lineage>
        <taxon>Eukaryota</taxon>
        <taxon>Fungi</taxon>
        <taxon>Dikarya</taxon>
        <taxon>Ascomycota</taxon>
        <taxon>Pezizomycotina</taxon>
        <taxon>Sordariomycetes</taxon>
        <taxon>Hypocreomycetidae</taxon>
        <taxon>Hypocreales</taxon>
        <taxon>Clavicipitaceae</taxon>
        <taxon>Pochonia</taxon>
    </lineage>
</organism>
<comment type="caution">
    <text evidence="3">The sequence shown here is derived from an EMBL/GenBank/DDBJ whole genome shotgun (WGS) entry which is preliminary data.</text>
</comment>
<dbReference type="OrthoDB" id="2960909at2759"/>
<evidence type="ECO:0000313" key="3">
    <source>
        <dbReference type="EMBL" id="OWT42242.1"/>
    </source>
</evidence>
<name>A0A219ANV7_METCM</name>
<dbReference type="STRING" id="1380566.A0A219ANV7"/>
<feature type="compositionally biased region" description="Polar residues" evidence="1">
    <location>
        <begin position="10"/>
        <end position="21"/>
    </location>
</feature>
<keyword evidence="3" id="KW-0548">Nucleotidyltransferase</keyword>
<keyword evidence="3" id="KW-0695">RNA-directed DNA polymerase</keyword>